<dbReference type="InterPro" id="IPR026349">
    <property type="entry name" value="CHP04255"/>
</dbReference>
<reference evidence="2" key="1">
    <citation type="journal article" date="2022" name="J Environ Chem Eng">
        <title>Biodegradation of petroleum oil using a constructed nonpathogenic and heavy metal-tolerant bacterial consortium isolated from marine sponges.</title>
        <authorList>
            <person name="Dechsakulwatana C."/>
            <person name="Rungsihiranrut A."/>
            <person name="Muangchinda C."/>
            <person name="Ningthoujam R."/>
            <person name="Klankeo P."/>
            <person name="Pinyakong O."/>
        </authorList>
    </citation>
    <scope>NUCLEOTIDE SEQUENCE [LARGE SCALE GENOMIC DNA]</scope>
    <source>
        <strain evidence="2">MO2-4</strain>
    </source>
</reference>
<dbReference type="EMBL" id="JAPTHD010000001">
    <property type="protein sequence ID" value="MDV5823095.1"/>
    <property type="molecule type" value="Genomic_DNA"/>
</dbReference>
<keyword evidence="2" id="KW-1185">Reference proteome</keyword>
<gene>
    <name evidence="1" type="ORF">O0R41_05725</name>
</gene>
<accession>A0ABU3ZUA6</accession>
<dbReference type="NCBIfam" id="TIGR04255">
    <property type="entry name" value="sporadTIGR04255"/>
    <property type="match status" value="1"/>
</dbReference>
<dbReference type="Proteomes" id="UP001185984">
    <property type="component" value="Unassembled WGS sequence"/>
</dbReference>
<evidence type="ECO:0000313" key="2">
    <source>
        <dbReference type="Proteomes" id="UP001185984"/>
    </source>
</evidence>
<proteinExistence type="predicted"/>
<comment type="caution">
    <text evidence="1">The sequence shown here is derived from an EMBL/GenBank/DDBJ whole genome shotgun (WGS) entry which is preliminary data.</text>
</comment>
<name>A0ABU3ZUA6_9SPHN</name>
<evidence type="ECO:0000313" key="1">
    <source>
        <dbReference type="EMBL" id="MDV5823095.1"/>
    </source>
</evidence>
<organism evidence="1 2">
    <name type="scientific">Sphingobium naphthae</name>
    <dbReference type="NCBI Taxonomy" id="1886786"/>
    <lineage>
        <taxon>Bacteria</taxon>
        <taxon>Pseudomonadati</taxon>
        <taxon>Pseudomonadota</taxon>
        <taxon>Alphaproteobacteria</taxon>
        <taxon>Sphingomonadales</taxon>
        <taxon>Sphingomonadaceae</taxon>
        <taxon>Sphingobium</taxon>
    </lineage>
</organism>
<protein>
    <submittedName>
        <fullName evidence="1">TIGR04255 family protein</fullName>
    </submittedName>
</protein>
<dbReference type="RefSeq" id="WP_317516120.1">
    <property type="nucleotide sequence ID" value="NZ_JAPTHD010000001.1"/>
</dbReference>
<sequence length="264" mass="29881">MAVNLIDGAPPVTEVGFSIGTLDSIIMDPFRASELHEAFSADFPLVERREPTQGLPIAAIVGSPPALLPSDLGVPPRWWFKSESDNEVLQMQERFWSFNWRRNPFGSRPVEYPGYIDLRNRAESYAKRLCEWHTGRGNPEPVPASCELLYTDLIKVSQGRRLSDYFAFWKGDPSGGFRTAAFNLSWLEPVGDGDKGTLNVALTHVSPVTEDFPDSVFFQVNFVAGSVVTSWDDTFEFFDLAHEAIRNRFEYMLTEEFKLSWNAK</sequence>